<feature type="compositionally biased region" description="Basic and acidic residues" evidence="1">
    <location>
        <begin position="3025"/>
        <end position="3039"/>
    </location>
</feature>
<feature type="compositionally biased region" description="Low complexity" evidence="1">
    <location>
        <begin position="801"/>
        <end position="813"/>
    </location>
</feature>
<feature type="region of interest" description="Disordered" evidence="1">
    <location>
        <begin position="3013"/>
        <end position="3186"/>
    </location>
</feature>
<feature type="compositionally biased region" description="Low complexity" evidence="1">
    <location>
        <begin position="2927"/>
        <end position="2947"/>
    </location>
</feature>
<feature type="compositionally biased region" description="Basic and acidic residues" evidence="1">
    <location>
        <begin position="3170"/>
        <end position="3186"/>
    </location>
</feature>
<keyword evidence="3" id="KW-1185">Reference proteome</keyword>
<comment type="caution">
    <text evidence="2">The sequence shown here is derived from an EMBL/GenBank/DDBJ whole genome shotgun (WGS) entry which is preliminary data.</text>
</comment>
<accession>A0A836KJV2</accession>
<feature type="region of interest" description="Disordered" evidence="1">
    <location>
        <begin position="2727"/>
        <end position="2846"/>
    </location>
</feature>
<feature type="region of interest" description="Disordered" evidence="1">
    <location>
        <begin position="787"/>
        <end position="814"/>
    </location>
</feature>
<feature type="compositionally biased region" description="Low complexity" evidence="1">
    <location>
        <begin position="2453"/>
        <end position="2478"/>
    </location>
</feature>
<sequence>MDDSSFLSGLSSINEAIRDTAYGRCISILVTSCEPSLDELAVRLGGPGCPWEIARLPMQRPVVLHRHPGVRVARRATELAFATKAYAESPAADTNDVHPSGSMVAMDILTSTAISAAASTLTTSAVPAATGDSPVTELTATKQMLDGTSDAEGGGGASQPPLRVCFCWAIGEVLPGHTPQAGDAAKTGEDNGAEDERKAHFRDDEKTENEDSRECDAPLPRTSATLGGEAITPFSSGKLSAISCSAQLAFAGFDAVPEEEDGGCLAATEETSARAASANNNRRDKGTTPCKNGSMIAAGGQGEHRSSNGGVTRGEVPTATAPPAETGAGTAHEEKAVAQHGSGSEEAATGVSERFLSPIVVNPFSTHDDAVTAAVKLMTDSAADSSGAHALKKDIQSPASAAILGRPSSPIRCKTPRRRRPHHYRCGTIDMAMTPVMTPPQQEGDGRDVTAEVPVQVSEDDNEDRDNVASSVIRSPPPPQAAGTLRHQVGHAAPHALAPALDSNTETTIRLSNEAESSYNTTVKPPSSNGAGDGTLDRQRQAAPVPKEYEGTSVVVKASAVPRPTAANLFKGVDGAALIVVVGVVSIYNANGTADPHRIVSAEISATTLEKEGTTHDCALHTTAFSFRTAPTLRGLAAVVPQVSSPLLLLSRCQNGAKGTADDYAGAADAVLATPPTLHVSCTVTEHIAFTEEGISSDCASTTLWTSIADVALDQRLLSPSASSPAPAPPTTHEVRFTGANGDGVLTLWTYMTVSAYRDAVLNLRSRVAATGAQPVLQMLLVEESPVRTDKPNTSRHPKPSTATVWVSSPSSSDSERVDSIVHRVVAVSPAHDIMQQLVSVPVRNPLAYVAVQLFSSSSVASHAQLVFSYMLSDAWTRSTPVACDGDARAASTSVTAVLYYRFVDASTAVASAKLPTLPTPRLEGSRALNNSNEAAELREITITVHPPATFLGPLLSSTSSYADAGKSDAVPQSASSWHLVLCHAVTHVILAEASPATGVLTYRSFLPVLSGGRKASGKRDAQAAVGTAGTAGIVTASVGEMGFLPWEVLLFPSSGSPKQSCGASLPSKRGAGAIRPITRSPAHTTQARGESSLASQRVETAADTNAWSGPIWISCSALYSAPSTGTHWKTSICVSSAPVSLTATMSMLRSPPAALGAQLEVNCAIRTHVLGTDSAVFSLRSLRLVPSSVTGGAPTPPGGASPLPPSQVQLWFTTSGSSAEEVRAAWSSADVPSAKKLQRAWAPTVPESSNSCTLPLRIGADGQMACTSGPVLLSTTNARARLCVALATAAETTTLSDSRANARALRRCVTTVRKNAIHRYKKAHATLSTEQDSKETESQRQTRWQLTEEQMADVFVQCVNAVAMGVENYAEVDLSPSLVAASERPGERRHRLLLSFVSGTIRMSHHLLLELHGQWIKMPRWVPVVSEGYTPSPRLWALRRSCIVRRPDAPLRTAGSLMDVSDGAQLAQEVLRAHMGYDMVVQSVPLDYTDPSERAVETLLPGLSYEKLVVQTKQREARLQPYCEVIRIASPQPAAASRWRGGHAALVAEGGAINDDDIRFEDSEELLEHIFSPTGLAHAAYVSEASRKVAVVHFFFGDAYTTRTALSVSCTASVAAKDVTTSVQAHPYGNGDDPPPLFPGESTQMIPKSIVGSTATSTYSAQVLCDSLTRTSTLFSVLPVSAMASGLPGESHHRYPSELTWYHGNLTIEVEEEKRRLEEGEATWRRGLTEQQLGVHQKPGPLVVSAVTQHPHDCLPLVVEPSLTRCADGRHYIVFGGISTATGAASSGVYAFDDAEQMWQPLRARRSACGMVLSSTTAAVPPPRYGHTAVYRPADGAIYVFGGRGRCDDTTAAPVYGDVWRMFWNVNTSTVAATELHCTWADMPSAATGGSKSGVSSMVTGDFDDELARWRHAAVLHNDYIMVIGGQSSTGACCSCAKVLYLDIMTQEWTARRSFGTEVPCPRYGLAATVASEGTALYIFGGWGQEQSSAGNLLSGVHLDSSFSSDADSGAADADEEQSVVALSDFFKMDLITRVWSRVVPNGTVRPPALELADMTSCILDDCPVILLVGGRTNGGVVATPTTERTAGAQLMVFLFSTATLFWRMVRMDCTPVATRFGLRAVASETSVKGLGSGKNVRYAQRTEASCLRRALPPRGSHIGSILVVGGLPLEEVDAAQTAPAISILLAAGNGSFTASRRATTASHATRRTLHSQQGLLAPWPPTVPRATPMRRPMIGPARTLRLKSYSTLSGSCRSPVIASDWLQASQSTCAGGEGNYECDRSAEALAVSATSAATIHQSMERLRTPTSASGRAATPLSPPHLSCYSTLTPWQQRRLVRRLYTKGIEIRDAHRQQLQDEVHEELSAHAFRSNKSRKRSPGARRSPMPARHFSTPLHRLPYDAAATKNESLTASTTLGAMDSNRGNGALIHSAEIPCVPLAHRDLQNAFLARGSSSSSRSSSLMTPSSSSSGSTSNSSDSEQRTEVVEPPRADASLTDLPGVYDRTNSRCAKEVENEDVRVDVSEAETPVPERAKTVAGVAAASQSNTGEDAEAAAAAAMAEKEFVTSESREETGDHFEEAPSHTFAAVLQSTNAVVMATPPPVPIPVAVTHSRKEKVINREDDVPVAASGPSHAREVTPAAEVEEEELHRIEQQAPDVPAPPLVASQSSSSAASSKSFSHPPAPLAASAAKGNAAAKCKAAAAVPRPPEDGIAVAGPLSFVYSIPAVDHQDEVDKDDAVDDPEEESDDWGTDSDVSAPAVPAAPDEPLEDLTPPPAPREHATPPSSPSVLLSPPPEEARSGSEVTKHEMSSVRETESAGAAEAAMAAAERSLEAATASSPASSMADTPIAASLAMEAPAAPFSPHQRLHAGDYGDDSKVLSSPEVEAWHMAAAEEDGESEAALRVLQHDADAAVEQPFATPPAPLDASTTALEPAAAPSAPSWTAPADVNHVDARGGAEASNEESEDVADADATQVPHQPPTALSASPRTLSKVPEALLAVLSSHVSSISSEYMDGEHAAAASSPEHEEGREEAEKNEDGSVLAEEEGEGQYDASVVEASQRTEKLHNDSDLGEPSGVQDDAEEIDLAATVAPVAADVNEEAPAPSSAALKASPHVGESKEEELEEAPAASADLSSVEDAAVAEQAASAFTSPSHREMADNWSELSSAAEDAHDRDNTQTLSEERVEEAIVDLNGGRDLLDRRRGVEEALQDDDFDF</sequence>
<dbReference type="InterPro" id="IPR015915">
    <property type="entry name" value="Kelch-typ_b-propeller"/>
</dbReference>
<dbReference type="RefSeq" id="XP_067063105.1">
    <property type="nucleotide sequence ID" value="XM_067206658.1"/>
</dbReference>
<evidence type="ECO:0000313" key="2">
    <source>
        <dbReference type="EMBL" id="KAG5478444.1"/>
    </source>
</evidence>
<evidence type="ECO:0000313" key="3">
    <source>
        <dbReference type="Proteomes" id="UP000674143"/>
    </source>
</evidence>
<feature type="compositionally biased region" description="Basic and acidic residues" evidence="1">
    <location>
        <begin position="3061"/>
        <end position="3070"/>
    </location>
</feature>
<dbReference type="Gene3D" id="2.120.10.80">
    <property type="entry name" value="Kelch-type beta propeller"/>
    <property type="match status" value="2"/>
</dbReference>
<feature type="compositionally biased region" description="Basic and acidic residues" evidence="1">
    <location>
        <begin position="2796"/>
        <end position="2816"/>
    </location>
</feature>
<feature type="region of interest" description="Disordered" evidence="1">
    <location>
        <begin position="514"/>
        <end position="547"/>
    </location>
</feature>
<feature type="compositionally biased region" description="Acidic residues" evidence="1">
    <location>
        <begin position="2961"/>
        <end position="2970"/>
    </location>
</feature>
<organism evidence="2 3">
    <name type="scientific">Leishmania orientalis</name>
    <dbReference type="NCBI Taxonomy" id="2249476"/>
    <lineage>
        <taxon>Eukaryota</taxon>
        <taxon>Discoba</taxon>
        <taxon>Euglenozoa</taxon>
        <taxon>Kinetoplastea</taxon>
        <taxon>Metakinetoplastina</taxon>
        <taxon>Trypanosomatida</taxon>
        <taxon>Trypanosomatidae</taxon>
        <taxon>Leishmaniinae</taxon>
        <taxon>Leishmania</taxon>
    </lineage>
</organism>
<dbReference type="PANTHER" id="PTHR23244">
    <property type="entry name" value="KELCH REPEAT DOMAIN"/>
    <property type="match status" value="1"/>
</dbReference>
<dbReference type="EMBL" id="JAFHLR010000023">
    <property type="protein sequence ID" value="KAG5478444.1"/>
    <property type="molecule type" value="Genomic_DNA"/>
</dbReference>
<feature type="region of interest" description="Disordered" evidence="1">
    <location>
        <begin position="2452"/>
        <end position="2502"/>
    </location>
</feature>
<feature type="region of interest" description="Disordered" evidence="1">
    <location>
        <begin position="272"/>
        <end position="349"/>
    </location>
</feature>
<gene>
    <name evidence="2" type="ORF">LSCM4_04677</name>
</gene>
<feature type="region of interest" description="Disordered" evidence="1">
    <location>
        <begin position="456"/>
        <end position="487"/>
    </location>
</feature>
<evidence type="ECO:0000256" key="1">
    <source>
        <dbReference type="SAM" id="MobiDB-lite"/>
    </source>
</evidence>
<proteinExistence type="predicted"/>
<feature type="compositionally biased region" description="Polar residues" evidence="1">
    <location>
        <begin position="514"/>
        <end position="530"/>
    </location>
</feature>
<feature type="region of interest" description="Disordered" evidence="1">
    <location>
        <begin position="178"/>
        <end position="229"/>
    </location>
</feature>
<dbReference type="InterPro" id="IPR006652">
    <property type="entry name" value="Kelch_1"/>
</dbReference>
<feature type="region of interest" description="Disordered" evidence="1">
    <location>
        <begin position="2367"/>
        <end position="2396"/>
    </location>
</feature>
<feature type="compositionally biased region" description="Acidic residues" evidence="1">
    <location>
        <begin position="2731"/>
        <end position="2751"/>
    </location>
</feature>
<dbReference type="KEGG" id="loi:92360592"/>
<feature type="region of interest" description="Disordered" evidence="1">
    <location>
        <begin position="2862"/>
        <end position="2989"/>
    </location>
</feature>
<feature type="compositionally biased region" description="Basic and acidic residues" evidence="1">
    <location>
        <begin position="2869"/>
        <end position="2878"/>
    </location>
</feature>
<feature type="region of interest" description="Disordered" evidence="1">
    <location>
        <begin position="2614"/>
        <end position="2686"/>
    </location>
</feature>
<feature type="compositionally biased region" description="Low complexity" evidence="1">
    <location>
        <begin position="314"/>
        <end position="330"/>
    </location>
</feature>
<feature type="compositionally biased region" description="Low complexity" evidence="1">
    <location>
        <begin position="2663"/>
        <end position="2686"/>
    </location>
</feature>
<dbReference type="GeneID" id="92360592"/>
<feature type="compositionally biased region" description="Low complexity" evidence="1">
    <location>
        <begin position="3127"/>
        <end position="3149"/>
    </location>
</feature>
<feature type="compositionally biased region" description="Basic and acidic residues" evidence="1">
    <location>
        <begin position="2479"/>
        <end position="2490"/>
    </location>
</feature>
<feature type="compositionally biased region" description="Low complexity" evidence="1">
    <location>
        <begin position="2752"/>
        <end position="2765"/>
    </location>
</feature>
<feature type="compositionally biased region" description="Low complexity" evidence="1">
    <location>
        <begin position="3102"/>
        <end position="3114"/>
    </location>
</feature>
<reference evidence="3" key="2">
    <citation type="journal article" date="2021" name="Sci. Data">
        <title>Chromosome-scale genome sequencing, assembly and annotation of six genomes from subfamily Leishmaniinae.</title>
        <authorList>
            <person name="Almutairi H."/>
            <person name="Urbaniak M.D."/>
            <person name="Bates M.D."/>
            <person name="Jariyapan N."/>
            <person name="Kwakye-Nuako G."/>
            <person name="Thomaz Soccol V."/>
            <person name="Al-Salem W.S."/>
            <person name="Dillon R.J."/>
            <person name="Bates P.A."/>
            <person name="Gatherer D."/>
        </authorList>
    </citation>
    <scope>NUCLEOTIDE SEQUENCE [LARGE SCALE GENOMIC DNA]</scope>
</reference>
<protein>
    <submittedName>
        <fullName evidence="2">Uncharacterized protein</fullName>
    </submittedName>
</protein>
<dbReference type="Pfam" id="PF01344">
    <property type="entry name" value="Kelch_1"/>
    <property type="match status" value="1"/>
</dbReference>
<dbReference type="Proteomes" id="UP000674143">
    <property type="component" value="Unassembled WGS sequence"/>
</dbReference>
<dbReference type="PANTHER" id="PTHR23244:SF493">
    <property type="entry name" value="GALACTOSE OXIDASE, CENTRAL DOMAIN FAMILY PROTEIN"/>
    <property type="match status" value="1"/>
</dbReference>
<name>A0A836KJV2_9TRYP</name>
<feature type="compositionally biased region" description="Basic and acidic residues" evidence="1">
    <location>
        <begin position="186"/>
        <end position="216"/>
    </location>
</feature>
<reference evidence="3" key="1">
    <citation type="journal article" date="2021" name="Microbiol. Resour. Announc.">
        <title>LGAAP: Leishmaniinae Genome Assembly and Annotation Pipeline.</title>
        <authorList>
            <person name="Almutairi H."/>
            <person name="Urbaniak M.D."/>
            <person name="Bates M.D."/>
            <person name="Jariyapan N."/>
            <person name="Kwakye-Nuako G."/>
            <person name="Thomaz-Soccol V."/>
            <person name="Al-Salem W.S."/>
            <person name="Dillon R.J."/>
            <person name="Bates P.A."/>
            <person name="Gatherer D."/>
        </authorList>
    </citation>
    <scope>NUCLEOTIDE SEQUENCE [LARGE SCALE GENOMIC DNA]</scope>
</reference>
<feature type="compositionally biased region" description="Basic residues" evidence="1">
    <location>
        <begin position="2370"/>
        <end position="2380"/>
    </location>
</feature>
<dbReference type="SUPFAM" id="SSF117281">
    <property type="entry name" value="Kelch motif"/>
    <property type="match status" value="1"/>
</dbReference>
<feature type="region of interest" description="Disordered" evidence="1">
    <location>
        <begin position="389"/>
        <end position="421"/>
    </location>
</feature>
<feature type="compositionally biased region" description="Low complexity" evidence="1">
    <location>
        <begin position="2817"/>
        <end position="2846"/>
    </location>
</feature>